<evidence type="ECO:0000256" key="4">
    <source>
        <dbReference type="ARBA" id="ARBA00023136"/>
    </source>
</evidence>
<comment type="subcellular location">
    <subcellularLocation>
        <location evidence="1">Membrane</location>
        <topology evidence="1">Single-pass membrane protein</topology>
    </subcellularLocation>
</comment>
<dbReference type="STRING" id="105231.A0A1Y1I0B6"/>
<evidence type="ECO:0000259" key="8">
    <source>
        <dbReference type="PROSITE" id="PS51778"/>
    </source>
</evidence>
<feature type="region of interest" description="Disordered" evidence="6">
    <location>
        <begin position="317"/>
        <end position="337"/>
    </location>
</feature>
<evidence type="ECO:0000256" key="7">
    <source>
        <dbReference type="SAM" id="Phobius"/>
    </source>
</evidence>
<accession>A0A1Y1I0B6</accession>
<dbReference type="PANTHER" id="PTHR47666">
    <property type="entry name" value="PROTEIN VASCULAR ASSOCIATED DEATH 1, CHLOROPLASTIC"/>
    <property type="match status" value="1"/>
</dbReference>
<keyword evidence="4 7" id="KW-0472">Membrane</keyword>
<feature type="compositionally biased region" description="Polar residues" evidence="6">
    <location>
        <begin position="47"/>
        <end position="64"/>
    </location>
</feature>
<proteinExistence type="predicted"/>
<feature type="region of interest" description="Disordered" evidence="6">
    <location>
        <begin position="350"/>
        <end position="375"/>
    </location>
</feature>
<evidence type="ECO:0000256" key="1">
    <source>
        <dbReference type="ARBA" id="ARBA00004167"/>
    </source>
</evidence>
<name>A0A1Y1I0B6_KLENI</name>
<dbReference type="SMART" id="SM00568">
    <property type="entry name" value="GRAM"/>
    <property type="match status" value="1"/>
</dbReference>
<evidence type="ECO:0000256" key="2">
    <source>
        <dbReference type="ARBA" id="ARBA00022692"/>
    </source>
</evidence>
<feature type="region of interest" description="Disordered" evidence="6">
    <location>
        <begin position="626"/>
        <end position="666"/>
    </location>
</feature>
<dbReference type="Pfam" id="PF02893">
    <property type="entry name" value="GRAM"/>
    <property type="match status" value="1"/>
</dbReference>
<sequence>MSGEKRAALNAKMETLYKTFSQISNNSLTQKIANSDIWTGGNGSAAVASQSPAKESIEGSSTVRASKGLLSPIITPPDNAEGLEGLPGTPKQQTSDSAGMQGAEGGSGFTPSTEAIGSDEDREKQGSVSRRVSFKKTTLSKEQLLPRPTKCEEYRSFFHLPPEENLIEDFNCALQKKILLQGHMYLFDRYVCFYSNIFGFEKKKVLPLKDVTVVRKAKTAAVFPNAIEIVAWGKRHFFASFLSRDEAYRLIILNWSQHSGYAKLFLGNRLNAEANGLLSTRSDASTRRESDDDEDGETLTFAETAAEALALVPLVGEGESPEAAGPPSLESAVGPVGGAKDDVLVEAPFDQEMSKDSSEEPPVPKAMVRELQSPSRAVPGRAWEVEDIDPPEVPDTFKTIMDTELSVSSKDMFQFFFSDEASDFLYNFHTARGDQEFRCSPWKADSQYGHVRELSFRHPINFYFGPKSTFCRQTQSYRICRRNHVVIYTSQTMQDIPYGDYFSVEVRWDVEDLQGRGPDCCNLRISLDVPFAKKTVWKGKIEQGTLDESRETYQAWVHEAQAAILEARGDLRESAPASRVVTPHRQSSVSLGSPPVTNDDVLSHLEGKIPVEYEDEIRRMLKLDDASRGPSVGHSPRLSTHPVPNPGQGARSGPTTPLLTKAGTGGELGGETVARVSLPGAWLGQGLKAITGRLVESEKAASQLKAGVVVLVLAILLLLQAYFFLWARSPLHPIGLASSVGGLGGPSYGHPCLLEGTCHLADMGGEDEWLRGYWEQRFRFMREEMNLVEQRLQALNREFAAAKGQFQADMLKTQGHRGRDQTGADESVS</sequence>
<dbReference type="InterPro" id="IPR004182">
    <property type="entry name" value="GRAM"/>
</dbReference>
<reference evidence="9 10" key="1">
    <citation type="journal article" date="2014" name="Nat. Commun.">
        <title>Klebsormidium flaccidum genome reveals primary factors for plant terrestrial adaptation.</title>
        <authorList>
            <person name="Hori K."/>
            <person name="Maruyama F."/>
            <person name="Fujisawa T."/>
            <person name="Togashi T."/>
            <person name="Yamamoto N."/>
            <person name="Seo M."/>
            <person name="Sato S."/>
            <person name="Yamada T."/>
            <person name="Mori H."/>
            <person name="Tajima N."/>
            <person name="Moriyama T."/>
            <person name="Ikeuchi M."/>
            <person name="Watanabe M."/>
            <person name="Wada H."/>
            <person name="Kobayashi K."/>
            <person name="Saito M."/>
            <person name="Masuda T."/>
            <person name="Sasaki-Sekimoto Y."/>
            <person name="Mashiguchi K."/>
            <person name="Awai K."/>
            <person name="Shimojima M."/>
            <person name="Masuda S."/>
            <person name="Iwai M."/>
            <person name="Nobusawa T."/>
            <person name="Narise T."/>
            <person name="Kondo S."/>
            <person name="Saito H."/>
            <person name="Sato R."/>
            <person name="Murakawa M."/>
            <person name="Ihara Y."/>
            <person name="Oshima-Yamada Y."/>
            <person name="Ohtaka K."/>
            <person name="Satoh M."/>
            <person name="Sonobe K."/>
            <person name="Ishii M."/>
            <person name="Ohtani R."/>
            <person name="Kanamori-Sato M."/>
            <person name="Honoki R."/>
            <person name="Miyazaki D."/>
            <person name="Mochizuki H."/>
            <person name="Umetsu J."/>
            <person name="Higashi K."/>
            <person name="Shibata D."/>
            <person name="Kamiya Y."/>
            <person name="Sato N."/>
            <person name="Nakamura Y."/>
            <person name="Tabata S."/>
            <person name="Ida S."/>
            <person name="Kurokawa K."/>
            <person name="Ohta H."/>
        </authorList>
    </citation>
    <scope>NUCLEOTIDE SEQUENCE [LARGE SCALE GENOMIC DNA]</scope>
    <source>
        <strain evidence="9 10">NIES-2285</strain>
    </source>
</reference>
<dbReference type="PANTHER" id="PTHR47666:SF1">
    <property type="entry name" value="PROTEIN VASCULAR ASSOCIATED DEATH 1, CHLOROPLASTIC"/>
    <property type="match status" value="1"/>
</dbReference>
<feature type="transmembrane region" description="Helical" evidence="7">
    <location>
        <begin position="706"/>
        <end position="725"/>
    </location>
</feature>
<dbReference type="OrthoDB" id="2162691at2759"/>
<dbReference type="EMBL" id="DF237135">
    <property type="protein sequence ID" value="GAQ84355.1"/>
    <property type="molecule type" value="Genomic_DNA"/>
</dbReference>
<dbReference type="InterPro" id="IPR011993">
    <property type="entry name" value="PH-like_dom_sf"/>
</dbReference>
<dbReference type="AlphaFoldDB" id="A0A1Y1I0B6"/>
<dbReference type="GO" id="GO:0016020">
    <property type="term" value="C:membrane"/>
    <property type="evidence" value="ECO:0007669"/>
    <property type="project" value="UniProtKB-SubCell"/>
</dbReference>
<protein>
    <submittedName>
        <fullName evidence="9">Putative GRAM domain-containing protein</fullName>
    </submittedName>
</protein>
<feature type="coiled-coil region" evidence="5">
    <location>
        <begin position="778"/>
        <end position="805"/>
    </location>
</feature>
<evidence type="ECO:0000313" key="9">
    <source>
        <dbReference type="EMBL" id="GAQ84355.1"/>
    </source>
</evidence>
<feature type="domain" description="VASt" evidence="8">
    <location>
        <begin position="396"/>
        <end position="568"/>
    </location>
</feature>
<feature type="region of interest" description="Disordered" evidence="6">
    <location>
        <begin position="35"/>
        <end position="133"/>
    </location>
</feature>
<evidence type="ECO:0000256" key="3">
    <source>
        <dbReference type="ARBA" id="ARBA00022989"/>
    </source>
</evidence>
<dbReference type="Proteomes" id="UP000054558">
    <property type="component" value="Unassembled WGS sequence"/>
</dbReference>
<feature type="region of interest" description="Disordered" evidence="6">
    <location>
        <begin position="577"/>
        <end position="601"/>
    </location>
</feature>
<evidence type="ECO:0000256" key="5">
    <source>
        <dbReference type="SAM" id="Coils"/>
    </source>
</evidence>
<keyword evidence="3 7" id="KW-1133">Transmembrane helix</keyword>
<dbReference type="CDD" id="cd13220">
    <property type="entry name" value="PH-GRAM_GRAMDC"/>
    <property type="match status" value="1"/>
</dbReference>
<dbReference type="Gene3D" id="2.30.29.30">
    <property type="entry name" value="Pleckstrin-homology domain (PH domain)/Phosphotyrosine-binding domain (PTB)"/>
    <property type="match status" value="1"/>
</dbReference>
<gene>
    <name evidence="9" type="ORF">KFL_001860020</name>
</gene>
<keyword evidence="2 7" id="KW-0812">Transmembrane</keyword>
<dbReference type="InterPro" id="IPR031968">
    <property type="entry name" value="VASt"/>
</dbReference>
<evidence type="ECO:0000313" key="10">
    <source>
        <dbReference type="Proteomes" id="UP000054558"/>
    </source>
</evidence>
<organism evidence="9 10">
    <name type="scientific">Klebsormidium nitens</name>
    <name type="common">Green alga</name>
    <name type="synonym">Ulothrix nitens</name>
    <dbReference type="NCBI Taxonomy" id="105231"/>
    <lineage>
        <taxon>Eukaryota</taxon>
        <taxon>Viridiplantae</taxon>
        <taxon>Streptophyta</taxon>
        <taxon>Klebsormidiophyceae</taxon>
        <taxon>Klebsormidiales</taxon>
        <taxon>Klebsormidiaceae</taxon>
        <taxon>Klebsormidium</taxon>
    </lineage>
</organism>
<keyword evidence="10" id="KW-1185">Reference proteome</keyword>
<dbReference type="Pfam" id="PF16016">
    <property type="entry name" value="VASt"/>
    <property type="match status" value="1"/>
</dbReference>
<evidence type="ECO:0000256" key="6">
    <source>
        <dbReference type="SAM" id="MobiDB-lite"/>
    </source>
</evidence>
<dbReference type="PROSITE" id="PS51778">
    <property type="entry name" value="VAST"/>
    <property type="match status" value="1"/>
</dbReference>
<keyword evidence="5" id="KW-0175">Coiled coil</keyword>